<gene>
    <name evidence="1" type="ORF">S01H1_20951</name>
</gene>
<dbReference type="InterPro" id="IPR036397">
    <property type="entry name" value="RNaseH_sf"/>
</dbReference>
<accession>X0TC38</accession>
<reference evidence="1" key="1">
    <citation type="journal article" date="2014" name="Front. Microbiol.">
        <title>High frequency of phylogenetically diverse reductive dehalogenase-homologous genes in deep subseafloor sedimentary metagenomes.</title>
        <authorList>
            <person name="Kawai M."/>
            <person name="Futagami T."/>
            <person name="Toyoda A."/>
            <person name="Takaki Y."/>
            <person name="Nishi S."/>
            <person name="Hori S."/>
            <person name="Arai W."/>
            <person name="Tsubouchi T."/>
            <person name="Morono Y."/>
            <person name="Uchiyama I."/>
            <person name="Ito T."/>
            <person name="Fujiyama A."/>
            <person name="Inagaki F."/>
            <person name="Takami H."/>
        </authorList>
    </citation>
    <scope>NUCLEOTIDE SEQUENCE</scope>
    <source>
        <strain evidence="1">Expedition CK06-06</strain>
    </source>
</reference>
<dbReference type="EMBL" id="BARS01011539">
    <property type="protein sequence ID" value="GAF91053.1"/>
    <property type="molecule type" value="Genomic_DNA"/>
</dbReference>
<sequence>MSASDLTILAIDPGTACGWAVRHRAGTYDSGVWLLRPNRWRNMGAMMLRLRLDLTRMLSDLTSTQYPPVDLVAFEEVRRHLGVDAAHVYGAIMGVVCEVCETHKLAYEAFPVGTIKKHATGSGRASKDDMLVAARERWPGYAWQDDNEVDARWLADCAYASLIERSS</sequence>
<evidence type="ECO:0000313" key="1">
    <source>
        <dbReference type="EMBL" id="GAF91053.1"/>
    </source>
</evidence>
<dbReference type="AlphaFoldDB" id="X0TC38"/>
<dbReference type="SUPFAM" id="SSF53098">
    <property type="entry name" value="Ribonuclease H-like"/>
    <property type="match status" value="1"/>
</dbReference>
<proteinExistence type="predicted"/>
<name>X0TC38_9ZZZZ</name>
<protein>
    <recommendedName>
        <fullName evidence="2">Holliday junction nuclease RuvC</fullName>
    </recommendedName>
</protein>
<organism evidence="1">
    <name type="scientific">marine sediment metagenome</name>
    <dbReference type="NCBI Taxonomy" id="412755"/>
    <lineage>
        <taxon>unclassified sequences</taxon>
        <taxon>metagenomes</taxon>
        <taxon>ecological metagenomes</taxon>
    </lineage>
</organism>
<dbReference type="Gene3D" id="3.30.420.10">
    <property type="entry name" value="Ribonuclease H-like superfamily/Ribonuclease H"/>
    <property type="match status" value="1"/>
</dbReference>
<evidence type="ECO:0008006" key="2">
    <source>
        <dbReference type="Google" id="ProtNLM"/>
    </source>
</evidence>
<comment type="caution">
    <text evidence="1">The sequence shown here is derived from an EMBL/GenBank/DDBJ whole genome shotgun (WGS) entry which is preliminary data.</text>
</comment>
<dbReference type="GO" id="GO:0003676">
    <property type="term" value="F:nucleic acid binding"/>
    <property type="evidence" value="ECO:0007669"/>
    <property type="project" value="InterPro"/>
</dbReference>
<dbReference type="InterPro" id="IPR012337">
    <property type="entry name" value="RNaseH-like_sf"/>
</dbReference>